<gene>
    <name evidence="1" type="ORF">D7M11_23345</name>
</gene>
<sequence>MEKRQDIILVSAPNKAGERFIRGLQQIGQPVAGLANSIREQERLKELGVKTIAVVDTANENTWVIPDFPVGSVYLFESSLNLSCRYIRVCRSWTAKSIYVITGSGNPRLIYKVLGADYVVHTTTDKVSFLLESVLK</sequence>
<dbReference type="AlphaFoldDB" id="A0A3B0C4K5"/>
<evidence type="ECO:0000313" key="1">
    <source>
        <dbReference type="EMBL" id="RKN78246.1"/>
    </source>
</evidence>
<keyword evidence="2" id="KW-1185">Reference proteome</keyword>
<protein>
    <recommendedName>
        <fullName evidence="3">RCK N-terminal domain-containing protein</fullName>
    </recommendedName>
</protein>
<organism evidence="1 2">
    <name type="scientific">Paenibacillus ginsengarvi</name>
    <dbReference type="NCBI Taxonomy" id="400777"/>
    <lineage>
        <taxon>Bacteria</taxon>
        <taxon>Bacillati</taxon>
        <taxon>Bacillota</taxon>
        <taxon>Bacilli</taxon>
        <taxon>Bacillales</taxon>
        <taxon>Paenibacillaceae</taxon>
        <taxon>Paenibacillus</taxon>
    </lineage>
</organism>
<dbReference type="Proteomes" id="UP000282311">
    <property type="component" value="Unassembled WGS sequence"/>
</dbReference>
<comment type="caution">
    <text evidence="1">The sequence shown here is derived from an EMBL/GenBank/DDBJ whole genome shotgun (WGS) entry which is preliminary data.</text>
</comment>
<dbReference type="EMBL" id="RBAH01000019">
    <property type="protein sequence ID" value="RKN78246.1"/>
    <property type="molecule type" value="Genomic_DNA"/>
</dbReference>
<evidence type="ECO:0000313" key="2">
    <source>
        <dbReference type="Proteomes" id="UP000282311"/>
    </source>
</evidence>
<dbReference type="OrthoDB" id="2614999at2"/>
<evidence type="ECO:0008006" key="3">
    <source>
        <dbReference type="Google" id="ProtNLM"/>
    </source>
</evidence>
<reference evidence="1 2" key="1">
    <citation type="journal article" date="2007" name="Int. J. Syst. Evol. Microbiol.">
        <title>Paenibacillus ginsengarvi sp. nov., isolated from soil from ginseng cultivation.</title>
        <authorList>
            <person name="Yoon M.H."/>
            <person name="Ten L.N."/>
            <person name="Im W.T."/>
        </authorList>
    </citation>
    <scope>NUCLEOTIDE SEQUENCE [LARGE SCALE GENOMIC DNA]</scope>
    <source>
        <strain evidence="1 2">KCTC 13059</strain>
    </source>
</reference>
<name>A0A3B0C4K5_9BACL</name>
<proteinExistence type="predicted"/>
<dbReference type="RefSeq" id="WP_120749682.1">
    <property type="nucleotide sequence ID" value="NZ_RBAH01000019.1"/>
</dbReference>
<accession>A0A3B0C4K5</accession>